<dbReference type="GO" id="GO:0007156">
    <property type="term" value="P:homophilic cell adhesion via plasma membrane adhesion molecules"/>
    <property type="evidence" value="ECO:0007669"/>
    <property type="project" value="TreeGrafter"/>
</dbReference>
<dbReference type="InterPro" id="IPR007110">
    <property type="entry name" value="Ig-like_dom"/>
</dbReference>
<dbReference type="Proteomes" id="UP001153269">
    <property type="component" value="Unassembled WGS sequence"/>
</dbReference>
<dbReference type="PROSITE" id="PS50835">
    <property type="entry name" value="IG_LIKE"/>
    <property type="match status" value="1"/>
</dbReference>
<dbReference type="SUPFAM" id="SSF48726">
    <property type="entry name" value="Immunoglobulin"/>
    <property type="match status" value="1"/>
</dbReference>
<gene>
    <name evidence="2" type="ORF">PLEPLA_LOCUS27369</name>
</gene>
<dbReference type="EMBL" id="CADEAL010002305">
    <property type="protein sequence ID" value="CAB1439587.1"/>
    <property type="molecule type" value="Genomic_DNA"/>
</dbReference>
<accession>A0A9N7UYU2</accession>
<dbReference type="Gene3D" id="2.60.40.10">
    <property type="entry name" value="Immunoglobulins"/>
    <property type="match status" value="1"/>
</dbReference>
<evidence type="ECO:0000313" key="3">
    <source>
        <dbReference type="Proteomes" id="UP001153269"/>
    </source>
</evidence>
<feature type="domain" description="Ig-like" evidence="1">
    <location>
        <begin position="9"/>
        <end position="95"/>
    </location>
</feature>
<name>A0A9N7UYU2_PLEPL</name>
<comment type="caution">
    <text evidence="2">The sequence shown here is derived from an EMBL/GenBank/DDBJ whole genome shotgun (WGS) entry which is preliminary data.</text>
</comment>
<organism evidence="2 3">
    <name type="scientific">Pleuronectes platessa</name>
    <name type="common">European plaice</name>
    <dbReference type="NCBI Taxonomy" id="8262"/>
    <lineage>
        <taxon>Eukaryota</taxon>
        <taxon>Metazoa</taxon>
        <taxon>Chordata</taxon>
        <taxon>Craniata</taxon>
        <taxon>Vertebrata</taxon>
        <taxon>Euteleostomi</taxon>
        <taxon>Actinopterygii</taxon>
        <taxon>Neopterygii</taxon>
        <taxon>Teleostei</taxon>
        <taxon>Neoteleostei</taxon>
        <taxon>Acanthomorphata</taxon>
        <taxon>Carangaria</taxon>
        <taxon>Pleuronectiformes</taxon>
        <taxon>Pleuronectoidei</taxon>
        <taxon>Pleuronectidae</taxon>
        <taxon>Pleuronectes</taxon>
    </lineage>
</organism>
<dbReference type="InterPro" id="IPR013783">
    <property type="entry name" value="Ig-like_fold"/>
</dbReference>
<dbReference type="InterPro" id="IPR013098">
    <property type="entry name" value="Ig_I-set"/>
</dbReference>
<proteinExistence type="predicted"/>
<sequence length="102" mass="11303">MVLVVINGEGRPQLCFFSCWSRRSLKYCWQSTLLPGVGCRPASFTWEKKDGELPPLAKADGALLQFEMLNKSDNGVYLCQADNGIGNSQGEYTLLVQGNENK</sequence>
<evidence type="ECO:0000259" key="1">
    <source>
        <dbReference type="PROSITE" id="PS50835"/>
    </source>
</evidence>
<reference evidence="2" key="1">
    <citation type="submission" date="2020-03" db="EMBL/GenBank/DDBJ databases">
        <authorList>
            <person name="Weist P."/>
        </authorList>
    </citation>
    <scope>NUCLEOTIDE SEQUENCE</scope>
</reference>
<dbReference type="PANTHER" id="PTHR45889:SF5">
    <property type="entry name" value="CELL ADHESION MOLECULE 3"/>
    <property type="match status" value="1"/>
</dbReference>
<dbReference type="GO" id="GO:0042734">
    <property type="term" value="C:presynaptic membrane"/>
    <property type="evidence" value="ECO:0007669"/>
    <property type="project" value="TreeGrafter"/>
</dbReference>
<dbReference type="InterPro" id="IPR036179">
    <property type="entry name" value="Ig-like_dom_sf"/>
</dbReference>
<dbReference type="AlphaFoldDB" id="A0A9N7UYU2"/>
<protein>
    <recommendedName>
        <fullName evidence="1">Ig-like domain-containing protein</fullName>
    </recommendedName>
</protein>
<keyword evidence="3" id="KW-1185">Reference proteome</keyword>
<dbReference type="PANTHER" id="PTHR45889">
    <property type="entry name" value="IG-LIKE DOMAIN-CONTAINING PROTEIN"/>
    <property type="match status" value="1"/>
</dbReference>
<evidence type="ECO:0000313" key="2">
    <source>
        <dbReference type="EMBL" id="CAB1439587.1"/>
    </source>
</evidence>
<dbReference type="Pfam" id="PF07679">
    <property type="entry name" value="I-set"/>
    <property type="match status" value="1"/>
</dbReference>